<dbReference type="AlphaFoldDB" id="A0A1N7P1W3"/>
<accession>A0A1N7P1W3</accession>
<dbReference type="RefSeq" id="WP_076388674.1">
    <property type="nucleotide sequence ID" value="NZ_FTOI01000025.1"/>
</dbReference>
<keyword evidence="3" id="KW-1185">Reference proteome</keyword>
<feature type="region of interest" description="Disordered" evidence="1">
    <location>
        <begin position="24"/>
        <end position="45"/>
    </location>
</feature>
<proteinExistence type="predicted"/>
<evidence type="ECO:0000313" key="2">
    <source>
        <dbReference type="EMBL" id="SIT04573.1"/>
    </source>
</evidence>
<gene>
    <name evidence="2" type="ORF">SAMN05421789_1252</name>
</gene>
<evidence type="ECO:0000256" key="1">
    <source>
        <dbReference type="SAM" id="MobiDB-lite"/>
    </source>
</evidence>
<dbReference type="OrthoDB" id="793776at2"/>
<dbReference type="STRING" id="713588.SAMN05421789_1252"/>
<dbReference type="Proteomes" id="UP000185839">
    <property type="component" value="Unassembled WGS sequence"/>
</dbReference>
<organism evidence="2 3">
    <name type="scientific">Kaistella chaponensis</name>
    <dbReference type="NCBI Taxonomy" id="713588"/>
    <lineage>
        <taxon>Bacteria</taxon>
        <taxon>Pseudomonadati</taxon>
        <taxon>Bacteroidota</taxon>
        <taxon>Flavobacteriia</taxon>
        <taxon>Flavobacteriales</taxon>
        <taxon>Weeksellaceae</taxon>
        <taxon>Chryseobacterium group</taxon>
        <taxon>Kaistella</taxon>
    </lineage>
</organism>
<sequence>MKTVLIIIGATILIFIIKACMPSGQKPQPDTDTTRPSNEHLPKQEKPNDKLVIVDNISKTEMDSILNGFCNMYNKERFQAQPRLYKLNERQFAITFPFDIEFEIYCYFVNYVHYPMGFDKSFSVTGWETTKEANGWITEKSANKKVMLFIPEDDTEHDNVFLTTDNNIGYKLGFAMGEEKQLLQTPKKTYFAPTIDIKTLTEKEAQDFQ</sequence>
<name>A0A1N7P1W3_9FLAO</name>
<protein>
    <submittedName>
        <fullName evidence="2">Uncharacterized protein</fullName>
    </submittedName>
</protein>
<dbReference type="EMBL" id="FTOI01000025">
    <property type="protein sequence ID" value="SIT04573.1"/>
    <property type="molecule type" value="Genomic_DNA"/>
</dbReference>
<evidence type="ECO:0000313" key="3">
    <source>
        <dbReference type="Proteomes" id="UP000185839"/>
    </source>
</evidence>
<feature type="compositionally biased region" description="Polar residues" evidence="1">
    <location>
        <begin position="25"/>
        <end position="36"/>
    </location>
</feature>
<reference evidence="3" key="1">
    <citation type="submission" date="2017-01" db="EMBL/GenBank/DDBJ databases">
        <authorList>
            <person name="Varghese N."/>
            <person name="Submissions S."/>
        </authorList>
    </citation>
    <scope>NUCLEOTIDE SEQUENCE [LARGE SCALE GENOMIC DNA]</scope>
    <source>
        <strain evidence="3">DSM 23145</strain>
    </source>
</reference>